<evidence type="ECO:0000256" key="5">
    <source>
        <dbReference type="ARBA" id="ARBA00022679"/>
    </source>
</evidence>
<keyword evidence="7" id="KW-0175">Coiled coil</keyword>
<dbReference type="CDD" id="cd16655">
    <property type="entry name" value="RING-Ubox_WDSUB1-like"/>
    <property type="match status" value="1"/>
</dbReference>
<dbReference type="EC" id="2.3.2.27" evidence="4"/>
<dbReference type="SMART" id="SM00504">
    <property type="entry name" value="Ubox"/>
    <property type="match status" value="1"/>
</dbReference>
<reference evidence="11" key="1">
    <citation type="submission" date="2020-08" db="EMBL/GenBank/DDBJ databases">
        <title>Plant Genome Project.</title>
        <authorList>
            <person name="Zhang R.-G."/>
        </authorList>
    </citation>
    <scope>NUCLEOTIDE SEQUENCE</scope>
    <source>
        <strain evidence="11">WSP0</strain>
        <tissue evidence="11">Leaf</tissue>
    </source>
</reference>
<evidence type="ECO:0000256" key="4">
    <source>
        <dbReference type="ARBA" id="ARBA00012483"/>
    </source>
</evidence>
<dbReference type="EMBL" id="JACTNZ010000005">
    <property type="protein sequence ID" value="KAG5547146.1"/>
    <property type="molecule type" value="Genomic_DNA"/>
</dbReference>
<dbReference type="Pfam" id="PF07714">
    <property type="entry name" value="PK_Tyr_Ser-Thr"/>
    <property type="match status" value="1"/>
</dbReference>
<feature type="coiled-coil region" evidence="7">
    <location>
        <begin position="405"/>
        <end position="451"/>
    </location>
</feature>
<evidence type="ECO:0000256" key="6">
    <source>
        <dbReference type="ARBA" id="ARBA00022786"/>
    </source>
</evidence>
<comment type="catalytic activity">
    <reaction evidence="1">
        <text>S-ubiquitinyl-[E2 ubiquitin-conjugating enzyme]-L-cysteine + [acceptor protein]-L-lysine = [E2 ubiquitin-conjugating enzyme]-L-cysteine + N(6)-ubiquitinyl-[acceptor protein]-L-lysine.</text>
        <dbReference type="EC" id="2.3.2.27"/>
    </reaction>
</comment>
<evidence type="ECO:0000256" key="8">
    <source>
        <dbReference type="SAM" id="MobiDB-lite"/>
    </source>
</evidence>
<evidence type="ECO:0000259" key="10">
    <source>
        <dbReference type="PROSITE" id="PS51698"/>
    </source>
</evidence>
<protein>
    <recommendedName>
        <fullName evidence="4">RING-type E3 ubiquitin transferase</fullName>
        <ecNumber evidence="4">2.3.2.27</ecNumber>
    </recommendedName>
</protein>
<keyword evidence="5" id="KW-0808">Transferase</keyword>
<dbReference type="GO" id="GO:0016567">
    <property type="term" value="P:protein ubiquitination"/>
    <property type="evidence" value="ECO:0007669"/>
    <property type="project" value="InterPro"/>
</dbReference>
<name>A0AAV6K3V9_9ERIC</name>
<dbReference type="InterPro" id="IPR001245">
    <property type="entry name" value="Ser-Thr/Tyr_kinase_cat_dom"/>
</dbReference>
<dbReference type="InterPro" id="IPR008271">
    <property type="entry name" value="Ser/Thr_kinase_AS"/>
</dbReference>
<dbReference type="GO" id="GO:0061630">
    <property type="term" value="F:ubiquitin protein ligase activity"/>
    <property type="evidence" value="ECO:0007669"/>
    <property type="project" value="UniProtKB-EC"/>
</dbReference>
<dbReference type="PROSITE" id="PS00108">
    <property type="entry name" value="PROTEIN_KINASE_ST"/>
    <property type="match status" value="1"/>
</dbReference>
<feature type="region of interest" description="Disordered" evidence="8">
    <location>
        <begin position="149"/>
        <end position="175"/>
    </location>
</feature>
<evidence type="ECO:0000313" key="11">
    <source>
        <dbReference type="EMBL" id="KAG5547146.1"/>
    </source>
</evidence>
<dbReference type="Gene3D" id="3.30.40.10">
    <property type="entry name" value="Zinc/RING finger domain, C3HC4 (zinc finger)"/>
    <property type="match status" value="1"/>
</dbReference>
<evidence type="ECO:0000259" key="9">
    <source>
        <dbReference type="PROSITE" id="PS50011"/>
    </source>
</evidence>
<organism evidence="11 12">
    <name type="scientific">Rhododendron griersonianum</name>
    <dbReference type="NCBI Taxonomy" id="479676"/>
    <lineage>
        <taxon>Eukaryota</taxon>
        <taxon>Viridiplantae</taxon>
        <taxon>Streptophyta</taxon>
        <taxon>Embryophyta</taxon>
        <taxon>Tracheophyta</taxon>
        <taxon>Spermatophyta</taxon>
        <taxon>Magnoliopsida</taxon>
        <taxon>eudicotyledons</taxon>
        <taxon>Gunneridae</taxon>
        <taxon>Pentapetalae</taxon>
        <taxon>asterids</taxon>
        <taxon>Ericales</taxon>
        <taxon>Ericaceae</taxon>
        <taxon>Ericoideae</taxon>
        <taxon>Rhodoreae</taxon>
        <taxon>Rhododendron</taxon>
    </lineage>
</organism>
<dbReference type="InterPro" id="IPR003613">
    <property type="entry name" value="Ubox_domain"/>
</dbReference>
<proteinExistence type="predicted"/>
<evidence type="ECO:0000256" key="1">
    <source>
        <dbReference type="ARBA" id="ARBA00000900"/>
    </source>
</evidence>
<accession>A0AAV6K3V9</accession>
<keyword evidence="6" id="KW-0833">Ubl conjugation pathway</keyword>
<evidence type="ECO:0000256" key="2">
    <source>
        <dbReference type="ARBA" id="ARBA00003861"/>
    </source>
</evidence>
<feature type="domain" description="Protein kinase" evidence="9">
    <location>
        <begin position="479"/>
        <end position="747"/>
    </location>
</feature>
<evidence type="ECO:0000256" key="7">
    <source>
        <dbReference type="SAM" id="Coils"/>
    </source>
</evidence>
<dbReference type="InterPro" id="IPR051348">
    <property type="entry name" value="U-box_ubiquitin_ligases"/>
</dbReference>
<evidence type="ECO:0000313" key="12">
    <source>
        <dbReference type="Proteomes" id="UP000823749"/>
    </source>
</evidence>
<dbReference type="SMART" id="SM00220">
    <property type="entry name" value="S_TKc"/>
    <property type="match status" value="1"/>
</dbReference>
<feature type="compositionally biased region" description="Low complexity" evidence="8">
    <location>
        <begin position="150"/>
        <end position="166"/>
    </location>
</feature>
<dbReference type="GO" id="GO:0005524">
    <property type="term" value="F:ATP binding"/>
    <property type="evidence" value="ECO:0007669"/>
    <property type="project" value="InterPro"/>
</dbReference>
<dbReference type="AlphaFoldDB" id="A0AAV6K3V9"/>
<dbReference type="PROSITE" id="PS50011">
    <property type="entry name" value="PROTEIN_KINASE_DOM"/>
    <property type="match status" value="1"/>
</dbReference>
<evidence type="ECO:0000256" key="3">
    <source>
        <dbReference type="ARBA" id="ARBA00004906"/>
    </source>
</evidence>
<feature type="domain" description="U-box" evidence="10">
    <location>
        <begin position="741"/>
        <end position="814"/>
    </location>
</feature>
<dbReference type="PANTHER" id="PTHR45647">
    <property type="entry name" value="OS02G0152300 PROTEIN"/>
    <property type="match status" value="1"/>
</dbReference>
<dbReference type="CDD" id="cd01989">
    <property type="entry name" value="USP_STK_Ubox_N"/>
    <property type="match status" value="1"/>
</dbReference>
<sequence>MATVAVAVKSGGGTLGEDGSRGAVKWAVENLMDKATPGDTIPIEQVDAHTVKMYMQDKKRACQEIFVPFKKLCRRKKIETAVLECDNTASALLQYVTDSGVSSLVLGLRTTNLFPRKIKDSTVPRVVLKNAPETCKIYVVSKGKLINNPGSSLSTGESSSRGGSSTQRERSSLRNSDLGSSIYAFSVASSESDLSRLNSMAIGQQTHPNHSGSPPEINHQSSENSILEIDAVNECRSVASTKTKQSDAQAELEELGLELNSGHYSSVVDCEVNDAATSVSDLSYSNSTATAEKRYPNHISSLQERNHRNSGNTILEVEEEDGCPSMAEVIVSVFPSAVTYVLWYTTEAQTEVEQLRKELMNTVGLYNRAFEDFVHAQNEIHFLSSECLEEERQVNAALRREEVYKKIAADEKRKHLEAMKEIEEARKLIAKEAYEKKIAERKAAQESLEKKKIMDALLSNDRRYKRYTKEEIEIATDSFSEAKMIGEGSYGKVYQCFLDKTPIEVLCKLRHPHIVLLLGACPEIGCLVFEYMENGSLEDFVSEKSSKHPLPWFVRFRIAFEVAAGLAFLHNTKPDPIIHRDLKPGNVFLDRNYVSKIGDVGLAKLVSNVAPDNITAYSDSIIFGSLYYVDPEYHRTGTVRPKSDLYAFGIIVLQLLAAQHPDGLLLKFEAALSNGLLSDILDKSILDWPPAEVEELAHMALKCSRLRCRDRPDLENEVLPLLKRLANMADDTSRVQRNSIHPPNHYFCPILQVVMEDPYIAADGFTYERRAIKSWLKTHSSSPVTKIPFSPVDLLLLPSVPTNGTPLSLPFNFASARICGFKNDEFKIKKNGFKQHRKQSGRRSGVVFDIFAG</sequence>
<keyword evidence="12" id="KW-1185">Reference proteome</keyword>
<dbReference type="Gene3D" id="1.10.510.10">
    <property type="entry name" value="Transferase(Phosphotransferase) domain 1"/>
    <property type="match status" value="1"/>
</dbReference>
<dbReference type="SUPFAM" id="SSF56112">
    <property type="entry name" value="Protein kinase-like (PK-like)"/>
    <property type="match status" value="1"/>
</dbReference>
<dbReference type="InterPro" id="IPR011009">
    <property type="entry name" value="Kinase-like_dom_sf"/>
</dbReference>
<gene>
    <name evidence="11" type="ORF">RHGRI_012984</name>
</gene>
<dbReference type="Proteomes" id="UP000823749">
    <property type="component" value="Chromosome 5"/>
</dbReference>
<comment type="caution">
    <text evidence="11">The sequence shown here is derived from an EMBL/GenBank/DDBJ whole genome shotgun (WGS) entry which is preliminary data.</text>
</comment>
<dbReference type="InterPro" id="IPR013083">
    <property type="entry name" value="Znf_RING/FYVE/PHD"/>
</dbReference>
<dbReference type="PANTHER" id="PTHR45647:SF65">
    <property type="entry name" value="U-BOX DOMAIN-CONTAINING PROTEIN KINASE FAMILY PROTEIN"/>
    <property type="match status" value="1"/>
</dbReference>
<dbReference type="Pfam" id="PF04564">
    <property type="entry name" value="U-box"/>
    <property type="match status" value="1"/>
</dbReference>
<dbReference type="SUPFAM" id="SSF57850">
    <property type="entry name" value="RING/U-box"/>
    <property type="match status" value="1"/>
</dbReference>
<comment type="function">
    <text evidence="2">Functions as an E3 ubiquitin ligase.</text>
</comment>
<dbReference type="InterPro" id="IPR000719">
    <property type="entry name" value="Prot_kinase_dom"/>
</dbReference>
<dbReference type="GO" id="GO:0004672">
    <property type="term" value="F:protein kinase activity"/>
    <property type="evidence" value="ECO:0007669"/>
    <property type="project" value="InterPro"/>
</dbReference>
<comment type="pathway">
    <text evidence="3">Protein modification; protein ubiquitination.</text>
</comment>
<dbReference type="Gene3D" id="3.30.200.20">
    <property type="entry name" value="Phosphorylase Kinase, domain 1"/>
    <property type="match status" value="2"/>
</dbReference>
<dbReference type="PROSITE" id="PS51698">
    <property type="entry name" value="U_BOX"/>
    <property type="match status" value="1"/>
</dbReference>